<sequence>MSNMKQALLVFSVTLTAVMGLPKPFPSGGSASNSPAIAPQFPYNPLNYVRTKTDERVDGERGAYTFDIETENGISMSEAGQSDDSAESIVKAGSYSFTLPDGNLFELKYVADKNGFQPESSYLPVPVAFPHPIPQFVLDQIEKAAREDAEAARANA</sequence>
<dbReference type="Proteomes" id="UP000694843">
    <property type="component" value="Unplaced"/>
</dbReference>
<evidence type="ECO:0000313" key="4">
    <source>
        <dbReference type="Proteomes" id="UP000694843"/>
    </source>
</evidence>
<dbReference type="RefSeq" id="XP_018025038.1">
    <property type="nucleotide sequence ID" value="XM_018169549.2"/>
</dbReference>
<dbReference type="KEGG" id="hazt:108680670"/>
<dbReference type="InterPro" id="IPR031311">
    <property type="entry name" value="CHIT_BIND_RR_consensus"/>
</dbReference>
<dbReference type="AlphaFoldDB" id="A0A8B7PFX0"/>
<dbReference type="GeneID" id="108680670"/>
<dbReference type="GO" id="GO:0008010">
    <property type="term" value="F:structural constituent of chitin-based larval cuticle"/>
    <property type="evidence" value="ECO:0007669"/>
    <property type="project" value="TreeGrafter"/>
</dbReference>
<feature type="chain" id="PRO_5034638047" evidence="3">
    <location>
        <begin position="21"/>
        <end position="156"/>
    </location>
</feature>
<gene>
    <name evidence="5" type="primary">LOC108680670</name>
</gene>
<feature type="signal peptide" evidence="3">
    <location>
        <begin position="1"/>
        <end position="20"/>
    </location>
</feature>
<dbReference type="OrthoDB" id="6694245at2759"/>
<keyword evidence="3" id="KW-0732">Signal</keyword>
<dbReference type="InterPro" id="IPR000618">
    <property type="entry name" value="Insect_cuticle"/>
</dbReference>
<keyword evidence="4" id="KW-1185">Reference proteome</keyword>
<dbReference type="PROSITE" id="PS51155">
    <property type="entry name" value="CHIT_BIND_RR_2"/>
    <property type="match status" value="1"/>
</dbReference>
<dbReference type="InterPro" id="IPR050468">
    <property type="entry name" value="Cuticle_Struct_Prot"/>
</dbReference>
<keyword evidence="1 2" id="KW-0193">Cuticle</keyword>
<organism evidence="4 5">
    <name type="scientific">Hyalella azteca</name>
    <name type="common">Amphipod</name>
    <dbReference type="NCBI Taxonomy" id="294128"/>
    <lineage>
        <taxon>Eukaryota</taxon>
        <taxon>Metazoa</taxon>
        <taxon>Ecdysozoa</taxon>
        <taxon>Arthropoda</taxon>
        <taxon>Crustacea</taxon>
        <taxon>Multicrustacea</taxon>
        <taxon>Malacostraca</taxon>
        <taxon>Eumalacostraca</taxon>
        <taxon>Peracarida</taxon>
        <taxon>Amphipoda</taxon>
        <taxon>Senticaudata</taxon>
        <taxon>Talitrida</taxon>
        <taxon>Talitroidea</taxon>
        <taxon>Hyalellidae</taxon>
        <taxon>Hyalella</taxon>
    </lineage>
</organism>
<dbReference type="PANTHER" id="PTHR10380">
    <property type="entry name" value="CUTICLE PROTEIN"/>
    <property type="match status" value="1"/>
</dbReference>
<accession>A0A8B7PFX0</accession>
<evidence type="ECO:0000313" key="5">
    <source>
        <dbReference type="RefSeq" id="XP_018025038.1"/>
    </source>
</evidence>
<dbReference type="PROSITE" id="PS00233">
    <property type="entry name" value="CHIT_BIND_RR_1"/>
    <property type="match status" value="1"/>
</dbReference>
<name>A0A8B7PFX0_HYAAZ</name>
<dbReference type="GO" id="GO:0062129">
    <property type="term" value="C:chitin-based extracellular matrix"/>
    <property type="evidence" value="ECO:0007669"/>
    <property type="project" value="TreeGrafter"/>
</dbReference>
<evidence type="ECO:0000256" key="3">
    <source>
        <dbReference type="SAM" id="SignalP"/>
    </source>
</evidence>
<dbReference type="PRINTS" id="PR00947">
    <property type="entry name" value="CUTICLE"/>
</dbReference>
<dbReference type="Pfam" id="PF00379">
    <property type="entry name" value="Chitin_bind_4"/>
    <property type="match status" value="1"/>
</dbReference>
<protein>
    <submittedName>
        <fullName evidence="5">Cuticle protein AMP1A isoform X1</fullName>
    </submittedName>
</protein>
<dbReference type="PANTHER" id="PTHR10380:SF173">
    <property type="entry name" value="CUTICULAR PROTEIN 47EF, ISOFORM C-RELATED"/>
    <property type="match status" value="1"/>
</dbReference>
<evidence type="ECO:0000256" key="1">
    <source>
        <dbReference type="ARBA" id="ARBA00022460"/>
    </source>
</evidence>
<reference evidence="5" key="1">
    <citation type="submission" date="2025-08" db="UniProtKB">
        <authorList>
            <consortium name="RefSeq"/>
        </authorList>
    </citation>
    <scope>IDENTIFICATION</scope>
    <source>
        <tissue evidence="5">Whole organism</tissue>
    </source>
</reference>
<proteinExistence type="predicted"/>
<evidence type="ECO:0000256" key="2">
    <source>
        <dbReference type="PROSITE-ProRule" id="PRU00497"/>
    </source>
</evidence>